<accession>A0AAD7I4F8</accession>
<dbReference type="InterPro" id="IPR011990">
    <property type="entry name" value="TPR-like_helical_dom_sf"/>
</dbReference>
<dbReference type="Pfam" id="PF13374">
    <property type="entry name" value="TPR_10"/>
    <property type="match status" value="1"/>
</dbReference>
<feature type="domain" description="DUF7779" evidence="2">
    <location>
        <begin position="460"/>
        <end position="567"/>
    </location>
</feature>
<dbReference type="InterPro" id="IPR019734">
    <property type="entry name" value="TPR_rpt"/>
</dbReference>
<sequence length="1269" mass="142227">MSPVFLPNSEPLRPQQPTGKKKTSSKSESEWLAPAILTARTITAAAESTPFLYIKGVSGTVLILLETVQNVKRNRKDLKDLCNTTTEIVALLHNQIVTYGNTAAAKFKILCEELESHLKAVIIAVQNLHNPSKGFQKRVKEFMGSSNITEEIAEYQNQIQGVYFKLKASITQTLPKTSLLIVSQLLAAVDTNSKVKDMHAIIMAPGFVVTPPNQSINNCPPPSRMFQGRQAILTKMHQFFAVNPGKQRIYVLHGLGGAGKTQIALKFIQESLARPVAKFSNMFLVDASTLDTLNSGLKNMAISKGVGNTAQDALTWLQSNHGEWLLFFDNADNPGVNLNMFFPQCAHGNIIITSRNPGLRVYGQHSLVSDIEKADAIALLLQSAAKESYEENVETAAKIVKELCYLPLAITQARSFISQSEDLEGYLKLYKKNQAQLLNTKPEQAHDRYAWTVYTTWQISFKKLSQPATILLQLCSFLHYTGISEDIFSNASKYSSPVWLPAKEELQRPLEFLSHFLGPTGEWDSLRFQNVTKEIRAYSLISFDATTKMLSIHPLVHTWMRSTLGDEVACHSCISALVGMSIADILDSDITLASLKLITHLEALHPFSATVEVDFRAAFWGIYLGAGKFKEAQILIQATFEKYKFIFGERHPATLEVMHRFAVTCRNLGEYKKAEKLQVEVVNEQAQLLGDDNVNTLKAMGNLAATYFVMGDFVKARSLGVPVLEKRTTLLGPDHRDTLMTMGNLALTHFNLGDYEKAKELETLVLQKQTTLLGQDHPDTLMTMGNLALTHYNLGDYEKAKELEVAVLQRRTEVLGEEHPYTLMAMGNLALTHFILGDCEKAKELEMMVLQKWTKVLGEEHPNTLHAMGNLAKTHFNLGNLEEAKELEMVVLDKQSTLLGQDHPDTLLAMWNLAMTHHKLGDFEAAKELGTVVLQKRTTLLGEDHPDTFMTMGNLALAHFNLGDYEKAKELEMRVLQKCTKVWGEEHPDTLLAMGNLAVAHSNLGDFEKTKELEMVVLEKRTTLLGQDHPDTLITMGNLAFTHSNLGDFEKAKELEIMVLEKRRELFGDGHLLSILAMRNLAHTYQKLQKQKEAEELEQLVKESGFKSQLTGDFSAQIASSLHNRFIFKSHHIDFVEQVKQRQLKKTGINIWPCPSRWFYGFRAMGSCPVPSHILNTWRRDGSGTSAVLYHRKRPATGQHNFEDFTLDFSAMVSMYFSFNSFLPTQSGRNCDSGNTDQELLSTRAGCPVARPVPQEPLEVLDNVQPYQR</sequence>
<dbReference type="InterPro" id="IPR059179">
    <property type="entry name" value="MLKL-like_MCAfunc"/>
</dbReference>
<proteinExistence type="predicted"/>
<dbReference type="PANTHER" id="PTHR46082:SF6">
    <property type="entry name" value="AAA+ ATPASE DOMAIN-CONTAINING PROTEIN-RELATED"/>
    <property type="match status" value="1"/>
</dbReference>
<dbReference type="Gene3D" id="3.40.50.300">
    <property type="entry name" value="P-loop containing nucleotide triphosphate hydrolases"/>
    <property type="match status" value="1"/>
</dbReference>
<protein>
    <recommendedName>
        <fullName evidence="2">DUF7779 domain-containing protein</fullName>
    </recommendedName>
</protein>
<feature type="region of interest" description="Disordered" evidence="1">
    <location>
        <begin position="1"/>
        <end position="27"/>
    </location>
</feature>
<reference evidence="3" key="1">
    <citation type="submission" date="2023-03" db="EMBL/GenBank/DDBJ databases">
        <title>Massive genome expansion in bonnet fungi (Mycena s.s.) driven by repeated elements and novel gene families across ecological guilds.</title>
        <authorList>
            <consortium name="Lawrence Berkeley National Laboratory"/>
            <person name="Harder C.B."/>
            <person name="Miyauchi S."/>
            <person name="Viragh M."/>
            <person name="Kuo A."/>
            <person name="Thoen E."/>
            <person name="Andreopoulos B."/>
            <person name="Lu D."/>
            <person name="Skrede I."/>
            <person name="Drula E."/>
            <person name="Henrissat B."/>
            <person name="Morin E."/>
            <person name="Kohler A."/>
            <person name="Barry K."/>
            <person name="LaButti K."/>
            <person name="Morin E."/>
            <person name="Salamov A."/>
            <person name="Lipzen A."/>
            <person name="Mereny Z."/>
            <person name="Hegedus B."/>
            <person name="Baldrian P."/>
            <person name="Stursova M."/>
            <person name="Weitz H."/>
            <person name="Taylor A."/>
            <person name="Grigoriev I.V."/>
            <person name="Nagy L.G."/>
            <person name="Martin F."/>
            <person name="Kauserud H."/>
        </authorList>
    </citation>
    <scope>NUCLEOTIDE SEQUENCE</scope>
    <source>
        <strain evidence="3">CBHHK182m</strain>
    </source>
</reference>
<evidence type="ECO:0000313" key="4">
    <source>
        <dbReference type="Proteomes" id="UP001215598"/>
    </source>
</evidence>
<dbReference type="InterPro" id="IPR056681">
    <property type="entry name" value="DUF7779"/>
</dbReference>
<dbReference type="AlphaFoldDB" id="A0AAD7I4F8"/>
<organism evidence="3 4">
    <name type="scientific">Mycena metata</name>
    <dbReference type="NCBI Taxonomy" id="1033252"/>
    <lineage>
        <taxon>Eukaryota</taxon>
        <taxon>Fungi</taxon>
        <taxon>Dikarya</taxon>
        <taxon>Basidiomycota</taxon>
        <taxon>Agaricomycotina</taxon>
        <taxon>Agaricomycetes</taxon>
        <taxon>Agaricomycetidae</taxon>
        <taxon>Agaricales</taxon>
        <taxon>Marasmiineae</taxon>
        <taxon>Mycenaceae</taxon>
        <taxon>Mycena</taxon>
    </lineage>
</organism>
<dbReference type="PANTHER" id="PTHR46082">
    <property type="entry name" value="ATP/GTP-BINDING PROTEIN-RELATED"/>
    <property type="match status" value="1"/>
</dbReference>
<name>A0AAD7I4F8_9AGAR</name>
<evidence type="ECO:0000259" key="2">
    <source>
        <dbReference type="Pfam" id="PF25000"/>
    </source>
</evidence>
<dbReference type="InterPro" id="IPR027417">
    <property type="entry name" value="P-loop_NTPase"/>
</dbReference>
<dbReference type="EMBL" id="JARKIB010000130">
    <property type="protein sequence ID" value="KAJ7734809.1"/>
    <property type="molecule type" value="Genomic_DNA"/>
</dbReference>
<comment type="caution">
    <text evidence="3">The sequence shown here is derived from an EMBL/GenBank/DDBJ whole genome shotgun (WGS) entry which is preliminary data.</text>
</comment>
<dbReference type="Pfam" id="PF13424">
    <property type="entry name" value="TPR_12"/>
    <property type="match status" value="4"/>
</dbReference>
<dbReference type="Proteomes" id="UP001215598">
    <property type="component" value="Unassembled WGS sequence"/>
</dbReference>
<dbReference type="Pfam" id="PF25000">
    <property type="entry name" value="DUF7779"/>
    <property type="match status" value="1"/>
</dbReference>
<dbReference type="SMART" id="SM00028">
    <property type="entry name" value="TPR"/>
    <property type="match status" value="5"/>
</dbReference>
<dbReference type="SUPFAM" id="SSF52540">
    <property type="entry name" value="P-loop containing nucleoside triphosphate hydrolases"/>
    <property type="match status" value="1"/>
</dbReference>
<dbReference type="Gene3D" id="1.25.40.10">
    <property type="entry name" value="Tetratricopeptide repeat domain"/>
    <property type="match status" value="3"/>
</dbReference>
<dbReference type="CDD" id="cd21037">
    <property type="entry name" value="MLKL_NTD"/>
    <property type="match status" value="1"/>
</dbReference>
<evidence type="ECO:0000256" key="1">
    <source>
        <dbReference type="SAM" id="MobiDB-lite"/>
    </source>
</evidence>
<evidence type="ECO:0000313" key="3">
    <source>
        <dbReference type="EMBL" id="KAJ7734809.1"/>
    </source>
</evidence>
<gene>
    <name evidence="3" type="ORF">B0H16DRAFT_1695761</name>
</gene>
<dbReference type="SUPFAM" id="SSF48452">
    <property type="entry name" value="TPR-like"/>
    <property type="match status" value="4"/>
</dbReference>
<dbReference type="InterPro" id="IPR053137">
    <property type="entry name" value="NLR-like"/>
</dbReference>
<keyword evidence="4" id="KW-1185">Reference proteome</keyword>